<dbReference type="STRING" id="430453.SAMN04487962_105119"/>
<evidence type="ECO:0000256" key="1">
    <source>
        <dbReference type="SAM" id="SignalP"/>
    </source>
</evidence>
<dbReference type="Gene3D" id="3.10.450.40">
    <property type="match status" value="1"/>
</dbReference>
<protein>
    <submittedName>
        <fullName evidence="3">Uncharacterized membrane protein YkoI</fullName>
    </submittedName>
</protein>
<evidence type="ECO:0000313" key="3">
    <source>
        <dbReference type="EMBL" id="SET17939.1"/>
    </source>
</evidence>
<feature type="domain" description="PepSY" evidence="2">
    <location>
        <begin position="72"/>
        <end position="115"/>
    </location>
</feature>
<proteinExistence type="predicted"/>
<sequence length="125" mass="14178">MVMTRYSFYIIRSFIRASARLVLAAFVLAVVASPVAIADDDEDWQRLHREVEAGRIKPLGEILESLSRDWIGDVIDVEIEDDDGAIIYEIELLGPDGQVAEFEIDARTGEVLEVEGRNLRTMERR</sequence>
<dbReference type="Proteomes" id="UP000198762">
    <property type="component" value="Unassembled WGS sequence"/>
</dbReference>
<accession>A0A1I0CEW9</accession>
<feature type="chain" id="PRO_5011640565" evidence="1">
    <location>
        <begin position="39"/>
        <end position="125"/>
    </location>
</feature>
<keyword evidence="1" id="KW-0732">Signal</keyword>
<evidence type="ECO:0000259" key="2">
    <source>
        <dbReference type="Pfam" id="PF03413"/>
    </source>
</evidence>
<dbReference type="EMBL" id="FOHZ01000005">
    <property type="protein sequence ID" value="SET17939.1"/>
    <property type="molecule type" value="Genomic_DNA"/>
</dbReference>
<dbReference type="InterPro" id="IPR025711">
    <property type="entry name" value="PepSY"/>
</dbReference>
<keyword evidence="4" id="KW-1185">Reference proteome</keyword>
<gene>
    <name evidence="3" type="ORF">SAMN04487962_105119</name>
</gene>
<evidence type="ECO:0000313" key="4">
    <source>
        <dbReference type="Proteomes" id="UP000198762"/>
    </source>
</evidence>
<dbReference type="AlphaFoldDB" id="A0A1I0CEW9"/>
<reference evidence="4" key="1">
    <citation type="submission" date="2016-10" db="EMBL/GenBank/DDBJ databases">
        <authorList>
            <person name="Varghese N."/>
            <person name="Submissions S."/>
        </authorList>
    </citation>
    <scope>NUCLEOTIDE SEQUENCE [LARGE SCALE GENOMIC DNA]</scope>
    <source>
        <strain evidence="4">CGMCC 1.6489</strain>
    </source>
</reference>
<name>A0A1I0CEW9_9GAMM</name>
<feature type="signal peptide" evidence="1">
    <location>
        <begin position="1"/>
        <end position="38"/>
    </location>
</feature>
<organism evidence="3 4">
    <name type="scientific">Marinobacter segnicrescens</name>
    <dbReference type="NCBI Taxonomy" id="430453"/>
    <lineage>
        <taxon>Bacteria</taxon>
        <taxon>Pseudomonadati</taxon>
        <taxon>Pseudomonadota</taxon>
        <taxon>Gammaproteobacteria</taxon>
        <taxon>Pseudomonadales</taxon>
        <taxon>Marinobacteraceae</taxon>
        <taxon>Marinobacter</taxon>
    </lineage>
</organism>
<dbReference type="Pfam" id="PF03413">
    <property type="entry name" value="PepSY"/>
    <property type="match status" value="1"/>
</dbReference>